<evidence type="ECO:0000256" key="1">
    <source>
        <dbReference type="ARBA" id="ARBA00006484"/>
    </source>
</evidence>
<keyword evidence="2" id="KW-0521">NADP</keyword>
<dbReference type="PANTHER" id="PTHR43391:SF14">
    <property type="entry name" value="DEHYDROGENASE_REDUCTASE SDR FAMILY PROTEIN 7-LIKE"/>
    <property type="match status" value="1"/>
</dbReference>
<organism evidence="5 6">
    <name type="scientific">Shivajiella indica</name>
    <dbReference type="NCBI Taxonomy" id="872115"/>
    <lineage>
        <taxon>Bacteria</taxon>
        <taxon>Pseudomonadati</taxon>
        <taxon>Bacteroidota</taxon>
        <taxon>Cytophagia</taxon>
        <taxon>Cytophagales</taxon>
        <taxon>Cyclobacteriaceae</taxon>
        <taxon>Shivajiella</taxon>
    </lineage>
</organism>
<evidence type="ECO:0000313" key="6">
    <source>
        <dbReference type="Proteomes" id="UP001597414"/>
    </source>
</evidence>
<evidence type="ECO:0000256" key="2">
    <source>
        <dbReference type="ARBA" id="ARBA00022857"/>
    </source>
</evidence>
<protein>
    <submittedName>
        <fullName evidence="5">SDR family NAD(P)-dependent oxidoreductase</fullName>
        <ecNumber evidence="5">1.-.-.-</ecNumber>
    </submittedName>
</protein>
<dbReference type="Pfam" id="PF00106">
    <property type="entry name" value="adh_short"/>
    <property type="match status" value="1"/>
</dbReference>
<dbReference type="Proteomes" id="UP001597414">
    <property type="component" value="Unassembled WGS sequence"/>
</dbReference>
<dbReference type="SUPFAM" id="SSF51735">
    <property type="entry name" value="NAD(P)-binding Rossmann-fold domains"/>
    <property type="match status" value="1"/>
</dbReference>
<dbReference type="PRINTS" id="PR00080">
    <property type="entry name" value="SDRFAMILY"/>
</dbReference>
<comment type="similarity">
    <text evidence="1 4">Belongs to the short-chain dehydrogenases/reductases (SDR) family.</text>
</comment>
<evidence type="ECO:0000256" key="3">
    <source>
        <dbReference type="ARBA" id="ARBA00023002"/>
    </source>
</evidence>
<keyword evidence="3 5" id="KW-0560">Oxidoreductase</keyword>
<reference evidence="6" key="1">
    <citation type="journal article" date="2019" name="Int. J. Syst. Evol. Microbiol.">
        <title>The Global Catalogue of Microorganisms (GCM) 10K type strain sequencing project: providing services to taxonomists for standard genome sequencing and annotation.</title>
        <authorList>
            <consortium name="The Broad Institute Genomics Platform"/>
            <consortium name="The Broad Institute Genome Sequencing Center for Infectious Disease"/>
            <person name="Wu L."/>
            <person name="Ma J."/>
        </authorList>
    </citation>
    <scope>NUCLEOTIDE SEQUENCE [LARGE SCALE GENOMIC DNA]</scope>
    <source>
        <strain evidence="6">KCTC 19812</strain>
    </source>
</reference>
<evidence type="ECO:0000256" key="4">
    <source>
        <dbReference type="RuleBase" id="RU000363"/>
    </source>
</evidence>
<keyword evidence="6" id="KW-1185">Reference proteome</keyword>
<dbReference type="EMBL" id="JBHUIV010000025">
    <property type="protein sequence ID" value="MFD2203414.1"/>
    <property type="molecule type" value="Genomic_DNA"/>
</dbReference>
<dbReference type="GO" id="GO:0016491">
    <property type="term" value="F:oxidoreductase activity"/>
    <property type="evidence" value="ECO:0007669"/>
    <property type="project" value="UniProtKB-KW"/>
</dbReference>
<gene>
    <name evidence="5" type="ORF">ACFSKV_17675</name>
</gene>
<name>A0ABW5BEB1_9BACT</name>
<dbReference type="PRINTS" id="PR00081">
    <property type="entry name" value="GDHRDH"/>
</dbReference>
<evidence type="ECO:0000313" key="5">
    <source>
        <dbReference type="EMBL" id="MFD2203414.1"/>
    </source>
</evidence>
<dbReference type="RefSeq" id="WP_380805800.1">
    <property type="nucleotide sequence ID" value="NZ_JBHUIV010000025.1"/>
</dbReference>
<comment type="caution">
    <text evidence="5">The sequence shown here is derived from an EMBL/GenBank/DDBJ whole genome shotgun (WGS) entry which is preliminary data.</text>
</comment>
<dbReference type="PANTHER" id="PTHR43391">
    <property type="entry name" value="RETINOL DEHYDROGENASE-RELATED"/>
    <property type="match status" value="1"/>
</dbReference>
<dbReference type="InterPro" id="IPR020904">
    <property type="entry name" value="Sc_DH/Rdtase_CS"/>
</dbReference>
<dbReference type="InterPro" id="IPR036291">
    <property type="entry name" value="NAD(P)-bd_dom_sf"/>
</dbReference>
<dbReference type="Gene3D" id="3.40.50.720">
    <property type="entry name" value="NAD(P)-binding Rossmann-like Domain"/>
    <property type="match status" value="1"/>
</dbReference>
<sequence>MFKNKVVWITGASSGLGRYMAYEFAKNGAIIALSARRKDRLEEVLAIVKSLGGDGLVVPCDVLDENEIAKAVQAINSHFGRIDIAIANAGYGVVGKIKNLHSKEWKRQFDVNVIGLALTFKYAFPYLQESKGSIVLIGSVASYVPNPGVGAYGASKAAVHSIGQTLQLELKGTGVNCTVLHPGFIDSDIAKVDNEGVFHADNPDPRPANLMWPTEKAAKVMLKAIAKKKKNYVFTGHGRFMAFIGQHFPAIARWLVGKMS</sequence>
<dbReference type="InterPro" id="IPR002347">
    <property type="entry name" value="SDR_fam"/>
</dbReference>
<accession>A0ABW5BEB1</accession>
<dbReference type="PROSITE" id="PS00061">
    <property type="entry name" value="ADH_SHORT"/>
    <property type="match status" value="1"/>
</dbReference>
<dbReference type="EC" id="1.-.-.-" evidence="5"/>
<proteinExistence type="inferred from homology"/>